<evidence type="ECO:0000313" key="3">
    <source>
        <dbReference type="Proteomes" id="UP000054032"/>
    </source>
</evidence>
<dbReference type="EMBL" id="KI964110">
    <property type="protein sequence ID" value="EUC41286.1"/>
    <property type="molecule type" value="Genomic_DNA"/>
</dbReference>
<dbReference type="GeneID" id="19121587"/>
<reference evidence="2 3" key="1">
    <citation type="journal article" date="2013" name="PLoS Genet.">
        <title>Comparative genome structure, secondary metabolite, and effector coding capacity across Cochliobolus pathogens.</title>
        <authorList>
            <person name="Condon B.J."/>
            <person name="Leng Y."/>
            <person name="Wu D."/>
            <person name="Bushley K.E."/>
            <person name="Ohm R.A."/>
            <person name="Otillar R."/>
            <person name="Martin J."/>
            <person name="Schackwitz W."/>
            <person name="Grimwood J."/>
            <person name="MohdZainudin N."/>
            <person name="Xue C."/>
            <person name="Wang R."/>
            <person name="Manning V.A."/>
            <person name="Dhillon B."/>
            <person name="Tu Z.J."/>
            <person name="Steffenson B.J."/>
            <person name="Salamov A."/>
            <person name="Sun H."/>
            <person name="Lowry S."/>
            <person name="LaButti K."/>
            <person name="Han J."/>
            <person name="Copeland A."/>
            <person name="Lindquist E."/>
            <person name="Barry K."/>
            <person name="Schmutz J."/>
            <person name="Baker S.E."/>
            <person name="Ciuffetti L.M."/>
            <person name="Grigoriev I.V."/>
            <person name="Zhong S."/>
            <person name="Turgeon B.G."/>
        </authorList>
    </citation>
    <scope>NUCLEOTIDE SEQUENCE [LARGE SCALE GENOMIC DNA]</scope>
    <source>
        <strain evidence="2 3">ATCC 44560</strain>
    </source>
</reference>
<keyword evidence="3" id="KW-1185">Reference proteome</keyword>
<dbReference type="Proteomes" id="UP000054032">
    <property type="component" value="Unassembled WGS sequence"/>
</dbReference>
<accession>W6ZC34</accession>
<name>W6ZC34_COCMI</name>
<feature type="compositionally biased region" description="Basic and acidic residues" evidence="1">
    <location>
        <begin position="93"/>
        <end position="102"/>
    </location>
</feature>
<evidence type="ECO:0000313" key="2">
    <source>
        <dbReference type="EMBL" id="EUC41286.1"/>
    </source>
</evidence>
<gene>
    <name evidence="2" type="ORF">COCMIDRAFT_29901</name>
</gene>
<feature type="region of interest" description="Disordered" evidence="1">
    <location>
        <begin position="67"/>
        <end position="102"/>
    </location>
</feature>
<dbReference type="HOGENOM" id="CLU_2276981_0_0_1"/>
<sequence>MYADVPGNYLALLIYGYYIKLHTTPTPKRKRTILRARCNTIIPAGTGASMAADIYFSLDHLFQSLPIPTEDEEPNDLPAGAPFIVEPPDDDTEIQRADVSKE</sequence>
<evidence type="ECO:0000256" key="1">
    <source>
        <dbReference type="SAM" id="MobiDB-lite"/>
    </source>
</evidence>
<dbReference type="RefSeq" id="XP_007692183.1">
    <property type="nucleotide sequence ID" value="XM_007693993.1"/>
</dbReference>
<organism evidence="2 3">
    <name type="scientific">Bipolaris oryzae ATCC 44560</name>
    <dbReference type="NCBI Taxonomy" id="930090"/>
    <lineage>
        <taxon>Eukaryota</taxon>
        <taxon>Fungi</taxon>
        <taxon>Dikarya</taxon>
        <taxon>Ascomycota</taxon>
        <taxon>Pezizomycotina</taxon>
        <taxon>Dothideomycetes</taxon>
        <taxon>Pleosporomycetidae</taxon>
        <taxon>Pleosporales</taxon>
        <taxon>Pleosporineae</taxon>
        <taxon>Pleosporaceae</taxon>
        <taxon>Bipolaris</taxon>
    </lineage>
</organism>
<protein>
    <submittedName>
        <fullName evidence="2">Uncharacterized protein</fullName>
    </submittedName>
</protein>
<dbReference type="AlphaFoldDB" id="W6ZC34"/>
<proteinExistence type="predicted"/>
<dbReference type="KEGG" id="bor:COCMIDRAFT_29901"/>